<organism evidence="1">
    <name type="scientific">Cacopsylla melanoneura</name>
    <dbReference type="NCBI Taxonomy" id="428564"/>
    <lineage>
        <taxon>Eukaryota</taxon>
        <taxon>Metazoa</taxon>
        <taxon>Ecdysozoa</taxon>
        <taxon>Arthropoda</taxon>
        <taxon>Hexapoda</taxon>
        <taxon>Insecta</taxon>
        <taxon>Pterygota</taxon>
        <taxon>Neoptera</taxon>
        <taxon>Paraneoptera</taxon>
        <taxon>Hemiptera</taxon>
        <taxon>Sternorrhyncha</taxon>
        <taxon>Psylloidea</taxon>
        <taxon>Psyllidae</taxon>
        <taxon>Psyllinae</taxon>
        <taxon>Cacopsylla</taxon>
    </lineage>
</organism>
<accession>A0A8D9BPA5</accession>
<proteinExistence type="predicted"/>
<sequence length="132" mass="15228">MFMKCIGWKRLTFVSNNAMCEQEKTKRASDRGQMGIKLKRKNLEENKKHKITICFPYHSSSIFQSLPIPWLSSFGSSSPISTHLLIPHFFPSPRPPFLPISSSPISSFPISSHLCVSKFVIFRRCFFSREDE</sequence>
<dbReference type="AlphaFoldDB" id="A0A8D9BPA5"/>
<reference evidence="1" key="1">
    <citation type="submission" date="2021-05" db="EMBL/GenBank/DDBJ databases">
        <authorList>
            <person name="Alioto T."/>
            <person name="Alioto T."/>
            <person name="Gomez Garrido J."/>
        </authorList>
    </citation>
    <scope>NUCLEOTIDE SEQUENCE</scope>
</reference>
<name>A0A8D9BPA5_9HEMI</name>
<protein>
    <submittedName>
        <fullName evidence="1">Uncharacterized protein</fullName>
    </submittedName>
</protein>
<dbReference type="EMBL" id="HBUF01663586">
    <property type="protein sequence ID" value="CAG6789154.1"/>
    <property type="molecule type" value="Transcribed_RNA"/>
</dbReference>
<evidence type="ECO:0000313" key="1">
    <source>
        <dbReference type="EMBL" id="CAG6789154.1"/>
    </source>
</evidence>